<reference evidence="1 2" key="1">
    <citation type="submission" date="2018-11" db="EMBL/GenBank/DDBJ databases">
        <authorList>
            <consortium name="Pathogen Informatics"/>
        </authorList>
    </citation>
    <scope>NUCLEOTIDE SEQUENCE [LARGE SCALE GENOMIC DNA]</scope>
</reference>
<dbReference type="InterPro" id="IPR038499">
    <property type="entry name" value="BRO1_sf"/>
</dbReference>
<sequence length="159" mass="18078">MKPTEPVKFDLKRMLTSTESQKICSELRLRREKLMEMFRNAGNDLKDVDEKFNEYLRLFAGFLVDIGVLAAGGDPSRANSKLVPVVRGDPSRANSKLVPVVRYHWGHSMLGTASTEQSDSWFEALNLIECMAIWLMKHAAWVAGKDEVSRIFTVFSYFS</sequence>
<dbReference type="OrthoDB" id="10266451at2759"/>
<dbReference type="InterPro" id="IPR038898">
    <property type="entry name" value="BROX"/>
</dbReference>
<name>A0A3P7N2Y8_CYLGO</name>
<dbReference type="PANTHER" id="PTHR23032">
    <property type="entry name" value="BRO1 DOMAIN-CONTAINING PROTEIN BROX"/>
    <property type="match status" value="1"/>
</dbReference>
<dbReference type="AlphaFoldDB" id="A0A3P7N2Y8"/>
<dbReference type="EMBL" id="UYRV01115587">
    <property type="protein sequence ID" value="VDN29568.1"/>
    <property type="molecule type" value="Genomic_DNA"/>
</dbReference>
<dbReference type="PANTHER" id="PTHR23032:SF13">
    <property type="entry name" value="BRO1 DOMAIN-CONTAINING PROTEIN BROX"/>
    <property type="match status" value="1"/>
</dbReference>
<organism evidence="1 2">
    <name type="scientific">Cylicostephanus goldi</name>
    <name type="common">Nematode worm</name>
    <dbReference type="NCBI Taxonomy" id="71465"/>
    <lineage>
        <taxon>Eukaryota</taxon>
        <taxon>Metazoa</taxon>
        <taxon>Ecdysozoa</taxon>
        <taxon>Nematoda</taxon>
        <taxon>Chromadorea</taxon>
        <taxon>Rhabditida</taxon>
        <taxon>Rhabditina</taxon>
        <taxon>Rhabditomorpha</taxon>
        <taxon>Strongyloidea</taxon>
        <taxon>Strongylidae</taxon>
        <taxon>Cylicostephanus</taxon>
    </lineage>
</organism>
<keyword evidence="2" id="KW-1185">Reference proteome</keyword>
<proteinExistence type="predicted"/>
<accession>A0A3P7N2Y8</accession>
<dbReference type="Proteomes" id="UP000271889">
    <property type="component" value="Unassembled WGS sequence"/>
</dbReference>
<evidence type="ECO:0000313" key="1">
    <source>
        <dbReference type="EMBL" id="VDN29568.1"/>
    </source>
</evidence>
<gene>
    <name evidence="1" type="ORF">CGOC_LOCUS11296</name>
</gene>
<dbReference type="Gene3D" id="1.25.40.280">
    <property type="entry name" value="alix/aip1 like domains"/>
    <property type="match status" value="1"/>
</dbReference>
<evidence type="ECO:0000313" key="2">
    <source>
        <dbReference type="Proteomes" id="UP000271889"/>
    </source>
</evidence>
<protein>
    <submittedName>
        <fullName evidence="1">Uncharacterized protein</fullName>
    </submittedName>
</protein>